<dbReference type="Gene3D" id="3.90.215.10">
    <property type="entry name" value="Gamma Fibrinogen, chain A, domain 1"/>
    <property type="match status" value="1"/>
</dbReference>
<evidence type="ECO:0000256" key="2">
    <source>
        <dbReference type="ARBA" id="ARBA00022734"/>
    </source>
</evidence>
<dbReference type="PANTHER" id="PTHR16146">
    <property type="entry name" value="INTELECTIN"/>
    <property type="match status" value="1"/>
</dbReference>
<dbReference type="InterPro" id="IPR036056">
    <property type="entry name" value="Fibrinogen-like_C"/>
</dbReference>
<dbReference type="InterPro" id="IPR002181">
    <property type="entry name" value="Fibrinogen_a/b/g_C_dom"/>
</dbReference>
<dbReference type="SMART" id="SM00186">
    <property type="entry name" value="FBG"/>
    <property type="match status" value="1"/>
</dbReference>
<evidence type="ECO:0000259" key="6">
    <source>
        <dbReference type="PROSITE" id="PS50948"/>
    </source>
</evidence>
<feature type="transmembrane region" description="Helical" evidence="5">
    <location>
        <begin position="151"/>
        <end position="171"/>
    </location>
</feature>
<proteinExistence type="predicted"/>
<dbReference type="EMBL" id="CALNXK010000075">
    <property type="protein sequence ID" value="CAH3145219.1"/>
    <property type="molecule type" value="Genomic_DNA"/>
</dbReference>
<keyword evidence="2" id="KW-0430">Lectin</keyword>
<keyword evidence="1" id="KW-0479">Metal-binding</keyword>
<keyword evidence="4" id="KW-1015">Disulfide bond</keyword>
<feature type="domain" description="Fibrinogen C-terminal" evidence="7">
    <location>
        <begin position="284"/>
        <end position="337"/>
    </location>
</feature>
<dbReference type="Gene3D" id="3.50.4.10">
    <property type="entry name" value="Hepatocyte Growth Factor"/>
    <property type="match status" value="1"/>
</dbReference>
<reference evidence="8 9" key="1">
    <citation type="submission" date="2022-05" db="EMBL/GenBank/DDBJ databases">
        <authorList>
            <consortium name="Genoscope - CEA"/>
            <person name="William W."/>
        </authorList>
    </citation>
    <scope>NUCLEOTIDE SEQUENCE [LARGE SCALE GENOMIC DNA]</scope>
</reference>
<dbReference type="InterPro" id="IPR003609">
    <property type="entry name" value="Pan_app"/>
</dbReference>
<dbReference type="SUPFAM" id="SSF57414">
    <property type="entry name" value="Hairpin loop containing domain-like"/>
    <property type="match status" value="1"/>
</dbReference>
<keyword evidence="5" id="KW-0472">Membrane</keyword>
<evidence type="ECO:0000256" key="3">
    <source>
        <dbReference type="ARBA" id="ARBA00022837"/>
    </source>
</evidence>
<dbReference type="SUPFAM" id="SSF56496">
    <property type="entry name" value="Fibrinogen C-terminal domain-like"/>
    <property type="match status" value="1"/>
</dbReference>
<dbReference type="Pfam" id="PF00024">
    <property type="entry name" value="PAN_1"/>
    <property type="match status" value="1"/>
</dbReference>
<comment type="caution">
    <text evidence="8">The sequence shown here is derived from an EMBL/GenBank/DDBJ whole genome shotgun (WGS) entry which is preliminary data.</text>
</comment>
<protein>
    <recommendedName>
        <fullName evidence="10">Fibrinogen C-terminal domain-containing protein</fullName>
    </recommendedName>
</protein>
<keyword evidence="3" id="KW-0106">Calcium</keyword>
<dbReference type="PANTHER" id="PTHR16146:SF46">
    <property type="entry name" value="INTELECTIN-1A-RELATED"/>
    <property type="match status" value="1"/>
</dbReference>
<evidence type="ECO:0000256" key="5">
    <source>
        <dbReference type="SAM" id="Phobius"/>
    </source>
</evidence>
<evidence type="ECO:0000259" key="7">
    <source>
        <dbReference type="PROSITE" id="PS51406"/>
    </source>
</evidence>
<dbReference type="InterPro" id="IPR014716">
    <property type="entry name" value="Fibrinogen_a/b/g_C_1"/>
</dbReference>
<dbReference type="NCBIfam" id="NF040941">
    <property type="entry name" value="GGGWT_bact"/>
    <property type="match status" value="1"/>
</dbReference>
<evidence type="ECO:0008006" key="10">
    <source>
        <dbReference type="Google" id="ProtNLM"/>
    </source>
</evidence>
<accession>A0ABN8PJK6</accession>
<dbReference type="Proteomes" id="UP001159405">
    <property type="component" value="Unassembled WGS sequence"/>
</dbReference>
<evidence type="ECO:0000313" key="9">
    <source>
        <dbReference type="Proteomes" id="UP001159405"/>
    </source>
</evidence>
<evidence type="ECO:0000256" key="1">
    <source>
        <dbReference type="ARBA" id="ARBA00022723"/>
    </source>
</evidence>
<dbReference type="Pfam" id="PF00147">
    <property type="entry name" value="Fibrinogen_C"/>
    <property type="match status" value="1"/>
</dbReference>
<dbReference type="PROSITE" id="PS50948">
    <property type="entry name" value="PAN"/>
    <property type="match status" value="1"/>
</dbReference>
<keyword evidence="5" id="KW-0812">Transmembrane</keyword>
<keyword evidence="5" id="KW-1133">Transmembrane helix</keyword>
<gene>
    <name evidence="8" type="ORF">PLOB_00044418</name>
</gene>
<organism evidence="8 9">
    <name type="scientific">Porites lobata</name>
    <dbReference type="NCBI Taxonomy" id="104759"/>
    <lineage>
        <taxon>Eukaryota</taxon>
        <taxon>Metazoa</taxon>
        <taxon>Cnidaria</taxon>
        <taxon>Anthozoa</taxon>
        <taxon>Hexacorallia</taxon>
        <taxon>Scleractinia</taxon>
        <taxon>Fungiina</taxon>
        <taxon>Poritidae</taxon>
        <taxon>Porites</taxon>
    </lineage>
</organism>
<evidence type="ECO:0000313" key="8">
    <source>
        <dbReference type="EMBL" id="CAH3145219.1"/>
    </source>
</evidence>
<feature type="domain" description="Apple" evidence="6">
    <location>
        <begin position="202"/>
        <end position="278"/>
    </location>
</feature>
<name>A0ABN8PJK6_9CNID</name>
<keyword evidence="9" id="KW-1185">Reference proteome</keyword>
<feature type="non-terminal residue" evidence="8">
    <location>
        <position position="1"/>
    </location>
</feature>
<sequence>DSYRQILPKYTINEHYLLRSGFNQLKQDMGFSQIRFYCFKKTTGRVFHIMTSNDSTGNNVVKFFTTSNDLPEACGSFWRLPDDNSSLAVNCHQWGYPKNKWGHKTQGLTTDRLYRKPLVWSNTRFFRFTLDFTLGALKTHRYIGNIVISKIVIWGSVPYILLILQVTFFFFLIRMDGVFFAVLLFLVHPAAVSTNEPRNGACRDNREEFGLELIGHDYKSFYAENFGRCFFECSIDERCQSATFLWNSKECKMKNETKRSRPADFVENPAATYMENSFRAKKGSKALVPGTSCKDILDSGDAQGDGEYWIDPTASGDPFRVYCDMVTDGGGWLLITQYIEGNPSLLVQLDSYRQTLSNYTINEHYLLRSGFNQLKQDMGFSQIRFYCFKKTTGRVFHIMTSNDSMGNDVVKFFTTSDNLTQACGSFWRLPDDNSSLAVNCDQWGAPKNKWGHRSHGLTSDRLYRKPMVWENTRYFRFTLGNGLCCDDKGLSENVGSHGDKWQIFVR</sequence>
<dbReference type="PROSITE" id="PS51406">
    <property type="entry name" value="FIBRINOGEN_C_2"/>
    <property type="match status" value="1"/>
</dbReference>
<evidence type="ECO:0000256" key="4">
    <source>
        <dbReference type="ARBA" id="ARBA00023157"/>
    </source>
</evidence>